<feature type="region of interest" description="Disordered" evidence="1">
    <location>
        <begin position="227"/>
        <end position="246"/>
    </location>
</feature>
<keyword evidence="2" id="KW-0812">Transmembrane</keyword>
<evidence type="ECO:0000256" key="1">
    <source>
        <dbReference type="SAM" id="MobiDB-lite"/>
    </source>
</evidence>
<dbReference type="InterPro" id="IPR002048">
    <property type="entry name" value="EF_hand_dom"/>
</dbReference>
<accession>Q2NGA9</accession>
<evidence type="ECO:0000259" key="3">
    <source>
        <dbReference type="PROSITE" id="PS50222"/>
    </source>
</evidence>
<evidence type="ECO:0000256" key="2">
    <source>
        <dbReference type="SAM" id="Phobius"/>
    </source>
</evidence>
<protein>
    <submittedName>
        <fullName evidence="4">Hypothetical membrane-spanning protein</fullName>
    </submittedName>
</protein>
<dbReference type="GeneID" id="3855077"/>
<dbReference type="GO" id="GO:0005509">
    <property type="term" value="F:calcium ion binding"/>
    <property type="evidence" value="ECO:0007669"/>
    <property type="project" value="InterPro"/>
</dbReference>
<dbReference type="EMBL" id="CP000102">
    <property type="protein sequence ID" value="ABC57144.1"/>
    <property type="molecule type" value="Genomic_DNA"/>
</dbReference>
<reference evidence="4 5" key="1">
    <citation type="journal article" date="2006" name="J. Bacteriol.">
        <title>The genome sequence of Methanosphaera stadtmanae reveals why this human intestinal archaeon is restricted to methanol and H2 for methane formation and ATP synthesis.</title>
        <authorList>
            <person name="Fricke W.F."/>
            <person name="Seedorf H."/>
            <person name="Henne A."/>
            <person name="Kruer M."/>
            <person name="Liesegang H."/>
            <person name="Hedderich R."/>
            <person name="Gottschalk G."/>
            <person name="Thauer R.K."/>
        </authorList>
    </citation>
    <scope>NUCLEOTIDE SEQUENCE [LARGE SCALE GENOMIC DNA]</scope>
    <source>
        <strain evidence="5">ATCC 43021 / DSM 3091 / JCM 11832 / MCB-3</strain>
    </source>
</reference>
<evidence type="ECO:0000313" key="4">
    <source>
        <dbReference type="EMBL" id="ABC57144.1"/>
    </source>
</evidence>
<evidence type="ECO:0000313" key="5">
    <source>
        <dbReference type="Proteomes" id="UP000001931"/>
    </source>
</evidence>
<gene>
    <name evidence="4" type="ordered locus">Msp_0750</name>
</gene>
<dbReference type="PROSITE" id="PS50222">
    <property type="entry name" value="EF_HAND_2"/>
    <property type="match status" value="1"/>
</dbReference>
<feature type="transmembrane region" description="Helical" evidence="2">
    <location>
        <begin position="6"/>
        <end position="27"/>
    </location>
</feature>
<organism evidence="4 5">
    <name type="scientific">Methanosphaera stadtmanae (strain ATCC 43021 / DSM 3091 / JCM 11832 / MCB-3)</name>
    <dbReference type="NCBI Taxonomy" id="339860"/>
    <lineage>
        <taxon>Archaea</taxon>
        <taxon>Methanobacteriati</taxon>
        <taxon>Methanobacteriota</taxon>
        <taxon>Methanomada group</taxon>
        <taxon>Methanobacteria</taxon>
        <taxon>Methanobacteriales</taxon>
        <taxon>Methanobacteriaceae</taxon>
        <taxon>Methanosphaera</taxon>
    </lineage>
</organism>
<feature type="compositionally biased region" description="Low complexity" evidence="1">
    <location>
        <begin position="179"/>
        <end position="201"/>
    </location>
</feature>
<dbReference type="HOGENOM" id="CLU_1056076_0_0_2"/>
<dbReference type="RefSeq" id="WP_011406344.1">
    <property type="nucleotide sequence ID" value="NC_007681.1"/>
</dbReference>
<keyword evidence="5" id="KW-1185">Reference proteome</keyword>
<keyword evidence="2" id="KW-0472">Membrane</keyword>
<feature type="domain" description="EF-hand" evidence="3">
    <location>
        <begin position="219"/>
        <end position="254"/>
    </location>
</feature>
<proteinExistence type="predicted"/>
<keyword evidence="2" id="KW-1133">Transmembrane helix</keyword>
<dbReference type="Proteomes" id="UP000001931">
    <property type="component" value="Chromosome"/>
</dbReference>
<dbReference type="AlphaFoldDB" id="Q2NGA9"/>
<dbReference type="PROSITE" id="PS00018">
    <property type="entry name" value="EF_HAND_1"/>
    <property type="match status" value="1"/>
</dbReference>
<sequence length="263" mass="28552">MREKNVLIIVIAIILLCVIGIGAYVSIQPNYKNITMSQMTLEVPESNVIVTNCSENYNIYNDTKNNLTIRSWSAKIANDPLDTNASEEIGLQAGENFGVNTTYNNISVFNKSGTYTYFDIDMEKCCMIVITGNNVDDVVHAAKTINKSSVVLFDGSSTMSESLSKILNASNLITPTASNPPSSVSTGSSSSKQSSSSPTLSEEMNGVVYSPNDINTAHTPQDVKQRMFDESDSNGDGILTGSEIDSMDYKLHNSPYAYRGPYG</sequence>
<dbReference type="InterPro" id="IPR018247">
    <property type="entry name" value="EF_Hand_1_Ca_BS"/>
</dbReference>
<name>Q2NGA9_METST</name>
<feature type="region of interest" description="Disordered" evidence="1">
    <location>
        <begin position="174"/>
        <end position="218"/>
    </location>
</feature>
<dbReference type="KEGG" id="mst:Msp_0750"/>